<dbReference type="AlphaFoldDB" id="A0AA38WAJ5"/>
<name>A0AA38WAJ5_9ASTR</name>
<gene>
    <name evidence="2" type="ORF">OSB04_018482</name>
</gene>
<dbReference type="EMBL" id="JARYMX010000004">
    <property type="protein sequence ID" value="KAJ9554437.1"/>
    <property type="molecule type" value="Genomic_DNA"/>
</dbReference>
<keyword evidence="1" id="KW-0812">Transmembrane</keyword>
<reference evidence="2" key="1">
    <citation type="submission" date="2023-03" db="EMBL/GenBank/DDBJ databases">
        <title>Chromosome-scale reference genome and RAD-based genetic map of yellow starthistle (Centaurea solstitialis) reveal putative structural variation and QTLs associated with invader traits.</title>
        <authorList>
            <person name="Reatini B."/>
            <person name="Cang F.A."/>
            <person name="Jiang Q."/>
            <person name="Mckibben M.T.W."/>
            <person name="Barker M.S."/>
            <person name="Rieseberg L.H."/>
            <person name="Dlugosch K.M."/>
        </authorList>
    </citation>
    <scope>NUCLEOTIDE SEQUENCE</scope>
    <source>
        <strain evidence="2">CAN-66</strain>
        <tissue evidence="2">Leaf</tissue>
    </source>
</reference>
<keyword evidence="1" id="KW-1133">Transmembrane helix</keyword>
<organism evidence="2 3">
    <name type="scientific">Centaurea solstitialis</name>
    <name type="common">yellow star-thistle</name>
    <dbReference type="NCBI Taxonomy" id="347529"/>
    <lineage>
        <taxon>Eukaryota</taxon>
        <taxon>Viridiplantae</taxon>
        <taxon>Streptophyta</taxon>
        <taxon>Embryophyta</taxon>
        <taxon>Tracheophyta</taxon>
        <taxon>Spermatophyta</taxon>
        <taxon>Magnoliopsida</taxon>
        <taxon>eudicotyledons</taxon>
        <taxon>Gunneridae</taxon>
        <taxon>Pentapetalae</taxon>
        <taxon>asterids</taxon>
        <taxon>campanulids</taxon>
        <taxon>Asterales</taxon>
        <taxon>Asteraceae</taxon>
        <taxon>Carduoideae</taxon>
        <taxon>Cardueae</taxon>
        <taxon>Centaureinae</taxon>
        <taxon>Centaurea</taxon>
    </lineage>
</organism>
<evidence type="ECO:0000313" key="2">
    <source>
        <dbReference type="EMBL" id="KAJ9554437.1"/>
    </source>
</evidence>
<keyword evidence="3" id="KW-1185">Reference proteome</keyword>
<evidence type="ECO:0000256" key="1">
    <source>
        <dbReference type="SAM" id="Phobius"/>
    </source>
</evidence>
<sequence>MESKWGCEPLVRSSCLVKGMQSVSLSLYFVFYGGLLVFVCMDAALASDRVAVCVSSDFRFSLRDDVVACERYSANTMLDVCCKGLNGGLISQLNATMHVYPGYDFWGEYVTIP</sequence>
<dbReference type="Proteomes" id="UP001172457">
    <property type="component" value="Chromosome 4"/>
</dbReference>
<accession>A0AA38WAJ5</accession>
<feature type="transmembrane region" description="Helical" evidence="1">
    <location>
        <begin position="26"/>
        <end position="46"/>
    </location>
</feature>
<proteinExistence type="predicted"/>
<comment type="caution">
    <text evidence="2">The sequence shown here is derived from an EMBL/GenBank/DDBJ whole genome shotgun (WGS) entry which is preliminary data.</text>
</comment>
<evidence type="ECO:0000313" key="3">
    <source>
        <dbReference type="Proteomes" id="UP001172457"/>
    </source>
</evidence>
<keyword evidence="1" id="KW-0472">Membrane</keyword>
<protein>
    <submittedName>
        <fullName evidence="2">Uncharacterized protein</fullName>
    </submittedName>
</protein>